<protein>
    <submittedName>
        <fullName evidence="2">Uncharacterized protein</fullName>
    </submittedName>
</protein>
<evidence type="ECO:0000313" key="2">
    <source>
        <dbReference type="EMBL" id="KAK9528301.1"/>
    </source>
</evidence>
<dbReference type="EMBL" id="JBCEZU010000112">
    <property type="protein sequence ID" value="KAK9528301.1"/>
    <property type="molecule type" value="Genomic_DNA"/>
</dbReference>
<name>A0AAW1F114_ZOAVI</name>
<evidence type="ECO:0000256" key="1">
    <source>
        <dbReference type="SAM" id="MobiDB-lite"/>
    </source>
</evidence>
<keyword evidence="3" id="KW-1185">Reference proteome</keyword>
<organism evidence="2 3">
    <name type="scientific">Zoarces viviparus</name>
    <name type="common">Viviparous eelpout</name>
    <name type="synonym">Blennius viviparus</name>
    <dbReference type="NCBI Taxonomy" id="48416"/>
    <lineage>
        <taxon>Eukaryota</taxon>
        <taxon>Metazoa</taxon>
        <taxon>Chordata</taxon>
        <taxon>Craniata</taxon>
        <taxon>Vertebrata</taxon>
        <taxon>Euteleostomi</taxon>
        <taxon>Actinopterygii</taxon>
        <taxon>Neopterygii</taxon>
        <taxon>Teleostei</taxon>
        <taxon>Neoteleostei</taxon>
        <taxon>Acanthomorphata</taxon>
        <taxon>Eupercaria</taxon>
        <taxon>Perciformes</taxon>
        <taxon>Cottioidei</taxon>
        <taxon>Zoarcales</taxon>
        <taxon>Zoarcidae</taxon>
        <taxon>Zoarcinae</taxon>
        <taxon>Zoarces</taxon>
    </lineage>
</organism>
<accession>A0AAW1F114</accession>
<feature type="region of interest" description="Disordered" evidence="1">
    <location>
        <begin position="109"/>
        <end position="128"/>
    </location>
</feature>
<sequence length="128" mass="13904">MDPEISLNPSDNDLFVDDSTGVPETAPSPIISHRQQTRPRSTIYDPRGSRHLSSDHSNVIDPSPSNNPRGRSRSRHPRDIVPPHAVLPPARDPAARTTAKTRVTLLLHADTPTAPVHPAFPEAGSHPT</sequence>
<reference evidence="2 3" key="1">
    <citation type="journal article" date="2024" name="Genome Biol. Evol.">
        <title>Chromosome-level genome assembly of the viviparous eelpout Zoarces viviparus.</title>
        <authorList>
            <person name="Fuhrmann N."/>
            <person name="Brasseur M.V."/>
            <person name="Bakowski C.E."/>
            <person name="Podsiadlowski L."/>
            <person name="Prost S."/>
            <person name="Krehenwinkel H."/>
            <person name="Mayer C."/>
        </authorList>
    </citation>
    <scope>NUCLEOTIDE SEQUENCE [LARGE SCALE GENOMIC DNA]</scope>
    <source>
        <strain evidence="2">NO-MEL_2022_Ind0_liver</strain>
    </source>
</reference>
<proteinExistence type="predicted"/>
<evidence type="ECO:0000313" key="3">
    <source>
        <dbReference type="Proteomes" id="UP001488805"/>
    </source>
</evidence>
<gene>
    <name evidence="2" type="ORF">VZT92_014772</name>
</gene>
<dbReference type="AlphaFoldDB" id="A0AAW1F114"/>
<dbReference type="Proteomes" id="UP001488805">
    <property type="component" value="Unassembled WGS sequence"/>
</dbReference>
<feature type="region of interest" description="Disordered" evidence="1">
    <location>
        <begin position="1"/>
        <end position="101"/>
    </location>
</feature>
<comment type="caution">
    <text evidence="2">The sequence shown here is derived from an EMBL/GenBank/DDBJ whole genome shotgun (WGS) entry which is preliminary data.</text>
</comment>